<dbReference type="EMBL" id="JABBWE010000068">
    <property type="protein sequence ID" value="KAG1788424.1"/>
    <property type="molecule type" value="Genomic_DNA"/>
</dbReference>
<comment type="caution">
    <text evidence="1">The sequence shown here is derived from an EMBL/GenBank/DDBJ whole genome shotgun (WGS) entry which is preliminary data.</text>
</comment>
<evidence type="ECO:0000313" key="1">
    <source>
        <dbReference type="EMBL" id="KAG1788424.1"/>
    </source>
</evidence>
<dbReference type="OrthoDB" id="3205788at2759"/>
<organism evidence="1 2">
    <name type="scientific">Suillus plorans</name>
    <dbReference type="NCBI Taxonomy" id="116603"/>
    <lineage>
        <taxon>Eukaryota</taxon>
        <taxon>Fungi</taxon>
        <taxon>Dikarya</taxon>
        <taxon>Basidiomycota</taxon>
        <taxon>Agaricomycotina</taxon>
        <taxon>Agaricomycetes</taxon>
        <taxon>Agaricomycetidae</taxon>
        <taxon>Boletales</taxon>
        <taxon>Suillineae</taxon>
        <taxon>Suillaceae</taxon>
        <taxon>Suillus</taxon>
    </lineage>
</organism>
<dbReference type="RefSeq" id="XP_041155652.1">
    <property type="nucleotide sequence ID" value="XM_041296247.1"/>
</dbReference>
<dbReference type="AlphaFoldDB" id="A0A9P7AFR1"/>
<feature type="non-terminal residue" evidence="1">
    <location>
        <position position="199"/>
    </location>
</feature>
<accession>A0A9P7AFR1</accession>
<protein>
    <submittedName>
        <fullName evidence="1">Uncharacterized protein</fullName>
    </submittedName>
</protein>
<reference evidence="1" key="1">
    <citation type="journal article" date="2020" name="New Phytol.">
        <title>Comparative genomics reveals dynamic genome evolution in host specialist ectomycorrhizal fungi.</title>
        <authorList>
            <person name="Lofgren L.A."/>
            <person name="Nguyen N.H."/>
            <person name="Vilgalys R."/>
            <person name="Ruytinx J."/>
            <person name="Liao H.L."/>
            <person name="Branco S."/>
            <person name="Kuo A."/>
            <person name="LaButti K."/>
            <person name="Lipzen A."/>
            <person name="Andreopoulos W."/>
            <person name="Pangilinan J."/>
            <person name="Riley R."/>
            <person name="Hundley H."/>
            <person name="Na H."/>
            <person name="Barry K."/>
            <person name="Grigoriev I.V."/>
            <person name="Stajich J.E."/>
            <person name="Kennedy P.G."/>
        </authorList>
    </citation>
    <scope>NUCLEOTIDE SEQUENCE</scope>
    <source>
        <strain evidence="1">S12</strain>
    </source>
</reference>
<proteinExistence type="predicted"/>
<dbReference type="Proteomes" id="UP000719766">
    <property type="component" value="Unassembled WGS sequence"/>
</dbReference>
<keyword evidence="2" id="KW-1185">Reference proteome</keyword>
<dbReference type="GeneID" id="64590011"/>
<evidence type="ECO:0000313" key="2">
    <source>
        <dbReference type="Proteomes" id="UP000719766"/>
    </source>
</evidence>
<name>A0A9P7AFR1_9AGAM</name>
<feature type="non-terminal residue" evidence="1">
    <location>
        <position position="1"/>
    </location>
</feature>
<sequence length="199" mass="23609">IGDPLARRAEEILRQSAPYPGDDLTSEETFAKDRFLIYRISAVRHIIMDHGTHLKEELEIPSFLLRNPAFFVGDWYANRLAEDCEVPKSMRRCMQRRKPMGDPIADRVEEILNRETRFPGEPIEDRFICHRTAYGDDIIYEILDQELNYVLRAEDHFLCNEKLNVAHWYAKHLLKGYKRLNTLMLSKELEWENHHLRSL</sequence>
<gene>
    <name evidence="1" type="ORF">HD556DRAFT_1194344</name>
</gene>